<proteinExistence type="inferred from homology"/>
<evidence type="ECO:0000256" key="11">
    <source>
        <dbReference type="NCBIfam" id="TIGR00560"/>
    </source>
</evidence>
<keyword evidence="10" id="KW-1208">Phospholipid metabolism</keyword>
<evidence type="ECO:0000313" key="14">
    <source>
        <dbReference type="EMBL" id="RHA43908.1"/>
    </source>
</evidence>
<dbReference type="InterPro" id="IPR000462">
    <property type="entry name" value="CDP-OH_P_trans"/>
</dbReference>
<evidence type="ECO:0000256" key="1">
    <source>
        <dbReference type="ARBA" id="ARBA00004141"/>
    </source>
</evidence>
<evidence type="ECO:0000256" key="13">
    <source>
        <dbReference type="SAM" id="Phobius"/>
    </source>
</evidence>
<keyword evidence="8 13" id="KW-0472">Membrane</keyword>
<dbReference type="GO" id="GO:0016020">
    <property type="term" value="C:membrane"/>
    <property type="evidence" value="ECO:0007669"/>
    <property type="project" value="UniProtKB-SubCell"/>
</dbReference>
<comment type="caution">
    <text evidence="14">The sequence shown here is derived from an EMBL/GenBank/DDBJ whole genome shotgun (WGS) entry which is preliminary data.</text>
</comment>
<dbReference type="Pfam" id="PF01066">
    <property type="entry name" value="CDP-OH_P_transf"/>
    <property type="match status" value="1"/>
</dbReference>
<evidence type="ECO:0000256" key="3">
    <source>
        <dbReference type="ARBA" id="ARBA00022516"/>
    </source>
</evidence>
<evidence type="ECO:0000256" key="2">
    <source>
        <dbReference type="ARBA" id="ARBA00010441"/>
    </source>
</evidence>
<keyword evidence="15" id="KW-1185">Reference proteome</keyword>
<evidence type="ECO:0000256" key="12">
    <source>
        <dbReference type="RuleBase" id="RU003750"/>
    </source>
</evidence>
<keyword evidence="3" id="KW-0444">Lipid biosynthesis</keyword>
<comment type="subcellular location">
    <subcellularLocation>
        <location evidence="1">Membrane</location>
        <topology evidence="1">Multi-pass membrane protein</topology>
    </subcellularLocation>
</comment>
<dbReference type="Proteomes" id="UP000283374">
    <property type="component" value="Unassembled WGS sequence"/>
</dbReference>
<protein>
    <recommendedName>
        <fullName evidence="11">CDP-diacylglycerol--glycerol-3-phosphate 3-phosphatidyltransferase</fullName>
        <ecNumber evidence="11">2.7.8.5</ecNumber>
    </recommendedName>
</protein>
<dbReference type="PANTHER" id="PTHR14269:SF52">
    <property type="entry name" value="PHOSPHATIDYLGLYCEROPHOSPHATE SYNTHASE-RELATED"/>
    <property type="match status" value="1"/>
</dbReference>
<evidence type="ECO:0000313" key="15">
    <source>
        <dbReference type="Proteomes" id="UP000283374"/>
    </source>
</evidence>
<evidence type="ECO:0000256" key="9">
    <source>
        <dbReference type="ARBA" id="ARBA00023209"/>
    </source>
</evidence>
<dbReference type="OrthoDB" id="9796672at2"/>
<dbReference type="UniPathway" id="UPA00085"/>
<dbReference type="PROSITE" id="PS00379">
    <property type="entry name" value="CDP_ALCOHOL_P_TRANSF"/>
    <property type="match status" value="1"/>
</dbReference>
<keyword evidence="7" id="KW-0443">Lipid metabolism</keyword>
<evidence type="ECO:0000256" key="6">
    <source>
        <dbReference type="ARBA" id="ARBA00022989"/>
    </source>
</evidence>
<dbReference type="InterPro" id="IPR043130">
    <property type="entry name" value="CDP-OH_PTrfase_TM_dom"/>
</dbReference>
<gene>
    <name evidence="14" type="primary">pgsA</name>
    <name evidence="14" type="ORF">D1825_04020</name>
</gene>
<dbReference type="PIRSF" id="PIRSF000847">
    <property type="entry name" value="Phos_ph_gly_syn"/>
    <property type="match status" value="1"/>
</dbReference>
<dbReference type="GO" id="GO:0046474">
    <property type="term" value="P:glycerophospholipid biosynthetic process"/>
    <property type="evidence" value="ECO:0007669"/>
    <property type="project" value="TreeGrafter"/>
</dbReference>
<feature type="transmembrane region" description="Helical" evidence="13">
    <location>
        <begin position="173"/>
        <end position="197"/>
    </location>
</feature>
<sequence>MSGPWTSHAHRDSRVSGVIDPPRPSAWNAANLLTMLRIALVPFFAWALLMDGGHSTGWRLVATALFVLAAVTDRVDGWLARRNDQITDLGKLLDPIADKLLVGAALVLLSALGDLWWWVTIVILVRELGITVMRFFLLRYVVLPASRGGKIKTVLQSVAIGLYLLPLDALPGWVSVVAAVTMAVALVVTVATGVDYLRMAVRIRRAAARPPAL</sequence>
<organism evidence="14 15">
    <name type="scientific">Cellulomonas rhizosphaerae</name>
    <dbReference type="NCBI Taxonomy" id="2293719"/>
    <lineage>
        <taxon>Bacteria</taxon>
        <taxon>Bacillati</taxon>
        <taxon>Actinomycetota</taxon>
        <taxon>Actinomycetes</taxon>
        <taxon>Micrococcales</taxon>
        <taxon>Cellulomonadaceae</taxon>
        <taxon>Cellulomonas</taxon>
    </lineage>
</organism>
<accession>A0A413RPS3</accession>
<dbReference type="EC" id="2.7.8.5" evidence="11"/>
<evidence type="ECO:0000256" key="4">
    <source>
        <dbReference type="ARBA" id="ARBA00022679"/>
    </source>
</evidence>
<dbReference type="EMBL" id="QWKP01000132">
    <property type="protein sequence ID" value="RHA43908.1"/>
    <property type="molecule type" value="Genomic_DNA"/>
</dbReference>
<dbReference type="PANTHER" id="PTHR14269">
    <property type="entry name" value="CDP-DIACYLGLYCEROL--GLYCEROL-3-PHOSPHATE 3-PHOSPHATIDYLTRANSFERASE-RELATED"/>
    <property type="match status" value="1"/>
</dbReference>
<dbReference type="Gene3D" id="1.20.120.1760">
    <property type="match status" value="1"/>
</dbReference>
<dbReference type="NCBIfam" id="TIGR00560">
    <property type="entry name" value="pgsA"/>
    <property type="match status" value="1"/>
</dbReference>
<keyword evidence="6 13" id="KW-1133">Transmembrane helix</keyword>
<keyword evidence="9" id="KW-0594">Phospholipid biosynthesis</keyword>
<evidence type="ECO:0000256" key="5">
    <source>
        <dbReference type="ARBA" id="ARBA00022692"/>
    </source>
</evidence>
<evidence type="ECO:0000256" key="10">
    <source>
        <dbReference type="ARBA" id="ARBA00023264"/>
    </source>
</evidence>
<dbReference type="GO" id="GO:0008444">
    <property type="term" value="F:CDP-diacylglycerol-glycerol-3-phosphate 3-phosphatidyltransferase activity"/>
    <property type="evidence" value="ECO:0007669"/>
    <property type="project" value="UniProtKB-UniRule"/>
</dbReference>
<keyword evidence="4 12" id="KW-0808">Transferase</keyword>
<dbReference type="AlphaFoldDB" id="A0A413RPS3"/>
<dbReference type="InterPro" id="IPR050324">
    <property type="entry name" value="CDP-alcohol_PTase-I"/>
</dbReference>
<name>A0A413RPS3_9CELL</name>
<dbReference type="InterPro" id="IPR004570">
    <property type="entry name" value="Phosphatidylglycerol_P_synth"/>
</dbReference>
<keyword evidence="5 13" id="KW-0812">Transmembrane</keyword>
<feature type="transmembrane region" description="Helical" evidence="13">
    <location>
        <begin position="29"/>
        <end position="49"/>
    </location>
</feature>
<evidence type="ECO:0000256" key="8">
    <source>
        <dbReference type="ARBA" id="ARBA00023136"/>
    </source>
</evidence>
<comment type="similarity">
    <text evidence="2 12">Belongs to the CDP-alcohol phosphatidyltransferase class-I family.</text>
</comment>
<dbReference type="InterPro" id="IPR048254">
    <property type="entry name" value="CDP_ALCOHOL_P_TRANSF_CS"/>
</dbReference>
<reference evidence="14 15" key="1">
    <citation type="submission" date="2018-08" db="EMBL/GenBank/DDBJ databases">
        <title>Cellulomonas rhizosphaerae sp. nov., a novel actinomycete isolated from soil.</title>
        <authorList>
            <person name="Tian Y."/>
        </authorList>
    </citation>
    <scope>NUCLEOTIDE SEQUENCE [LARGE SCALE GENOMIC DNA]</scope>
    <source>
        <strain evidence="14 15">NEAU-TCZ24</strain>
    </source>
</reference>
<evidence type="ECO:0000256" key="7">
    <source>
        <dbReference type="ARBA" id="ARBA00023098"/>
    </source>
</evidence>